<dbReference type="AlphaFoldDB" id="F2KTD2"/>
<sequence length="408" mass="47225">MMEKPECRICDEEEKFDPKLAAELLYALFNPFHVERGNVNPGEFIKKYLSDELREQYEMFTHLFNDLMKSFGYINPAWASKLEEYREARKKAWQEIREKLISGEIGRSEISASDLVDYFYEEVIEELTKEGYIDGVVSKTHRKSIVFNAQAERIMGEKVLRLALQRLGKKDYGEHESEKKGISIFADSELESYDEYMHTFDMLDIQETLVNAAIRARDGEISIDEKDMVVRQTKHAERCVYVMLIDVSDSMRGRKIIGAIEAALALKRAIKSKSHDELHVIAFNHRVRRIAEGEILNLNARGRTDIGLALKRAREILRERRGSGVVFLITDGEPTASYSPYMTPWACAMKEAENLRQVDARLTIVMFGKEHRFLSLCNRMARAVKKSNVLFFPNPLDLKTFLVRSYLR</sequence>
<dbReference type="OrthoDB" id="50290at2157"/>
<dbReference type="KEGG" id="ave:Arcve_1154"/>
<dbReference type="Gene3D" id="3.40.50.410">
    <property type="entry name" value="von Willebrand factor, type A domain"/>
    <property type="match status" value="1"/>
</dbReference>
<accession>F2KTD2</accession>
<dbReference type="HOGENOM" id="CLU_682579_0_0_2"/>
<dbReference type="InterPro" id="IPR002035">
    <property type="entry name" value="VWF_A"/>
</dbReference>
<dbReference type="InterPro" id="IPR036465">
    <property type="entry name" value="vWFA_dom_sf"/>
</dbReference>
<gene>
    <name evidence="2" type="ordered locus">Arcve_1154</name>
</gene>
<reference evidence="2 3" key="1">
    <citation type="submission" date="2011-03" db="EMBL/GenBank/DDBJ databases">
        <title>The complete genome of Archaeoglobus veneficus SNP6.</title>
        <authorList>
            <consortium name="US DOE Joint Genome Institute (JGI-PGF)"/>
            <person name="Lucas S."/>
            <person name="Copeland A."/>
            <person name="Lapidus A."/>
            <person name="Bruce D."/>
            <person name="Goodwin L."/>
            <person name="Pitluck S."/>
            <person name="Kyrpides N."/>
            <person name="Mavromatis K."/>
            <person name="Pagani I."/>
            <person name="Ivanova N."/>
            <person name="Mikhailova N."/>
            <person name="Lu M."/>
            <person name="Detter J.C."/>
            <person name="Tapia R."/>
            <person name="Han C."/>
            <person name="Land M."/>
            <person name="Hauser L."/>
            <person name="Markowitz V."/>
            <person name="Cheng J.-F."/>
            <person name="Hugenholtz P."/>
            <person name="Woyke T."/>
            <person name="Wu D."/>
            <person name="Spring S."/>
            <person name="Brambilla E."/>
            <person name="Klenk H.-P."/>
            <person name="Eisen J.A."/>
        </authorList>
    </citation>
    <scope>NUCLEOTIDE SEQUENCE [LARGE SCALE GENOMIC DNA]</scope>
    <source>
        <strain>SNP6</strain>
    </source>
</reference>
<dbReference type="CDD" id="cd00198">
    <property type="entry name" value="vWFA"/>
    <property type="match status" value="1"/>
</dbReference>
<dbReference type="STRING" id="693661.Arcve_1154"/>
<dbReference type="SMART" id="SM00327">
    <property type="entry name" value="VWA"/>
    <property type="match status" value="1"/>
</dbReference>
<name>F2KTD2_ARCVS</name>
<dbReference type="eggNOG" id="arCOG02900">
    <property type="taxonomic scope" value="Archaea"/>
</dbReference>
<evidence type="ECO:0000259" key="1">
    <source>
        <dbReference type="SMART" id="SM00327"/>
    </source>
</evidence>
<protein>
    <submittedName>
        <fullName evidence="2">von Willebrand factor type A</fullName>
    </submittedName>
</protein>
<dbReference type="RefSeq" id="WP_013683826.1">
    <property type="nucleotide sequence ID" value="NC_015320.1"/>
</dbReference>
<dbReference type="GeneID" id="10394270"/>
<feature type="domain" description="VWFA" evidence="1">
    <location>
        <begin position="238"/>
        <end position="404"/>
    </location>
</feature>
<proteinExistence type="predicted"/>
<organism evidence="2 3">
    <name type="scientific">Archaeoglobus veneficus (strain DSM 11195 / SNP6)</name>
    <dbReference type="NCBI Taxonomy" id="693661"/>
    <lineage>
        <taxon>Archaea</taxon>
        <taxon>Methanobacteriati</taxon>
        <taxon>Methanobacteriota</taxon>
        <taxon>Archaeoglobi</taxon>
        <taxon>Archaeoglobales</taxon>
        <taxon>Archaeoglobaceae</taxon>
        <taxon>Archaeoglobus</taxon>
    </lineage>
</organism>
<dbReference type="SUPFAM" id="SSF53300">
    <property type="entry name" value="vWA-like"/>
    <property type="match status" value="1"/>
</dbReference>
<dbReference type="EMBL" id="CP002588">
    <property type="protein sequence ID" value="AEA47162.1"/>
    <property type="molecule type" value="Genomic_DNA"/>
</dbReference>
<evidence type="ECO:0000313" key="2">
    <source>
        <dbReference type="EMBL" id="AEA47162.1"/>
    </source>
</evidence>
<keyword evidence="3" id="KW-1185">Reference proteome</keyword>
<evidence type="ECO:0000313" key="3">
    <source>
        <dbReference type="Proteomes" id="UP000008136"/>
    </source>
</evidence>
<dbReference type="Proteomes" id="UP000008136">
    <property type="component" value="Chromosome"/>
</dbReference>
<dbReference type="Pfam" id="PF13519">
    <property type="entry name" value="VWA_2"/>
    <property type="match status" value="1"/>
</dbReference>